<dbReference type="AlphaFoldDB" id="A0A2Z6SAD9"/>
<organism evidence="2 3">
    <name type="scientific">Rhizophagus clarus</name>
    <dbReference type="NCBI Taxonomy" id="94130"/>
    <lineage>
        <taxon>Eukaryota</taxon>
        <taxon>Fungi</taxon>
        <taxon>Fungi incertae sedis</taxon>
        <taxon>Mucoromycota</taxon>
        <taxon>Glomeromycotina</taxon>
        <taxon>Glomeromycetes</taxon>
        <taxon>Glomerales</taxon>
        <taxon>Glomeraceae</taxon>
        <taxon>Rhizophagus</taxon>
    </lineage>
</organism>
<comment type="caution">
    <text evidence="2">The sequence shown here is derived from an EMBL/GenBank/DDBJ whole genome shotgun (WGS) entry which is preliminary data.</text>
</comment>
<dbReference type="GO" id="GO:0004674">
    <property type="term" value="F:protein serine/threonine kinase activity"/>
    <property type="evidence" value="ECO:0007669"/>
    <property type="project" value="TreeGrafter"/>
</dbReference>
<dbReference type="PRINTS" id="PR00109">
    <property type="entry name" value="TYRKINASE"/>
</dbReference>
<feature type="domain" description="Protein kinase" evidence="1">
    <location>
        <begin position="337"/>
        <end position="627"/>
    </location>
</feature>
<dbReference type="InterPro" id="IPR001245">
    <property type="entry name" value="Ser-Thr/Tyr_kinase_cat_dom"/>
</dbReference>
<dbReference type="Gene3D" id="1.10.510.10">
    <property type="entry name" value="Transferase(Phosphotransferase) domain 1"/>
    <property type="match status" value="1"/>
</dbReference>
<dbReference type="Proteomes" id="UP000247702">
    <property type="component" value="Unassembled WGS sequence"/>
</dbReference>
<gene>
    <name evidence="2" type="ORF">RclHR1_00790055</name>
</gene>
<dbReference type="PROSITE" id="PS50011">
    <property type="entry name" value="PROTEIN_KINASE_DOM"/>
    <property type="match status" value="1"/>
</dbReference>
<accession>A0A2Z6SAD9</accession>
<evidence type="ECO:0000259" key="1">
    <source>
        <dbReference type="PROSITE" id="PS50011"/>
    </source>
</evidence>
<dbReference type="GO" id="GO:0005524">
    <property type="term" value="F:ATP binding"/>
    <property type="evidence" value="ECO:0007669"/>
    <property type="project" value="InterPro"/>
</dbReference>
<dbReference type="SUPFAM" id="SSF56112">
    <property type="entry name" value="Protein kinase-like (PK-like)"/>
    <property type="match status" value="1"/>
</dbReference>
<dbReference type="InterPro" id="IPR011009">
    <property type="entry name" value="Kinase-like_dom_sf"/>
</dbReference>
<reference evidence="2 3" key="1">
    <citation type="submission" date="2017-11" db="EMBL/GenBank/DDBJ databases">
        <title>The genome of Rhizophagus clarus HR1 reveals common genetic basis of auxotrophy among arbuscular mycorrhizal fungi.</title>
        <authorList>
            <person name="Kobayashi Y."/>
        </authorList>
    </citation>
    <scope>NUCLEOTIDE SEQUENCE [LARGE SCALE GENOMIC DNA]</scope>
    <source>
        <strain evidence="2 3">HR1</strain>
    </source>
</reference>
<keyword evidence="3" id="KW-1185">Reference proteome</keyword>
<proteinExistence type="predicted"/>
<dbReference type="PANTHER" id="PTHR44329">
    <property type="entry name" value="SERINE/THREONINE-PROTEIN KINASE TNNI3K-RELATED"/>
    <property type="match status" value="1"/>
</dbReference>
<dbReference type="InterPro" id="IPR000719">
    <property type="entry name" value="Prot_kinase_dom"/>
</dbReference>
<evidence type="ECO:0000313" key="3">
    <source>
        <dbReference type="Proteomes" id="UP000247702"/>
    </source>
</evidence>
<sequence>MALVNINDDKSFDPTPKLKSSPIPILFVSFNYDDKYCIYCGDKYIETLFTRVSESYEIHQKYCKKCLSSYISKITDNKKYLDVYILTKNLECNEHEISRAKVPQNIQECCRNCLEILCFKQIPVNYCYNSYNVPSGFYYNLYKNMIESEKYCKLCGKSFCQRTDYEMKYFKLCSDCYLISTECIESTLTKKPIHIIYLPWWHTDSECGACMFKLKFTSDCQKYCKNCYIFYTGCRYCLTTNIIFGFTNQSQCKKCKRVSSVIINISDITRINSGNSVLDDFLINLRFDYLKETVKELKNIGITGYFIPYSLATYIYGHNFFKRHYKILMEWIPYSQFTNVKEVARGGFSIIYRATWLDGPMIGLHFGLKNILTETTERNSNETIILKRFKNSQEISKHFLNELKSNHHCYDSYDSMNHYINKTYGFTKDPESDDYIIVMEYASGGDLHNFLQKNFIKITWWNKISILRQISGGLKIIHESNFIHRDFHSGNILIDSSIQENYRWRIGDLGLSQPVNNTSSNNEIYGVIPYIAPEIFRGANFLKESDIYSMGMIMWELTTGCKPFADVEHDINLIFKILDGERPEITEDTPECYANLMKSCWNSDPKKRPTIFEIYKIFDGWSFHRYYEKQFKQAKMWNTRFEQAEIKRKKLIESGKLGPKKSHPKAIYTSSSLSFFISKCSSASSYSKTKNLFLDSNVYLDYTSKELDLDIDIESSNILGIKRNIEELNVNSNGNNDLMNKIKNQKKLKIL</sequence>
<dbReference type="EMBL" id="BEXD01004192">
    <property type="protein sequence ID" value="GBC08105.1"/>
    <property type="molecule type" value="Genomic_DNA"/>
</dbReference>
<dbReference type="Pfam" id="PF07714">
    <property type="entry name" value="PK_Tyr_Ser-Thr"/>
    <property type="match status" value="1"/>
</dbReference>
<dbReference type="InterPro" id="IPR051681">
    <property type="entry name" value="Ser/Thr_Kinases-Pseudokinases"/>
</dbReference>
<name>A0A2Z6SAD9_9GLOM</name>
<protein>
    <recommendedName>
        <fullName evidence="1">Protein kinase domain-containing protein</fullName>
    </recommendedName>
</protein>
<evidence type="ECO:0000313" key="2">
    <source>
        <dbReference type="EMBL" id="GBC08105.1"/>
    </source>
</evidence>